<dbReference type="OrthoDB" id="3944408at2759"/>
<protein>
    <submittedName>
        <fullName evidence="2">Uncharacterized protein</fullName>
    </submittedName>
</protein>
<dbReference type="EMBL" id="KQ947447">
    <property type="protein sequence ID" value="KUJ06384.1"/>
    <property type="molecule type" value="Genomic_DNA"/>
</dbReference>
<dbReference type="GeneID" id="28826280"/>
<dbReference type="AlphaFoldDB" id="A0A132B390"/>
<sequence>MAPLTFTEAEIELMVAIINQVGAGGINGKKLQQDLGLSSLSTTTVRLSRFRAKLAKASAGEGTPSPNKDKLASPKKKRKLEKDDIEDREIDDEEHVETPSRKLPGRRARVTLFKDESKDDFEIPGQSEGEE</sequence>
<evidence type="ECO:0000313" key="2">
    <source>
        <dbReference type="EMBL" id="KUJ06384.1"/>
    </source>
</evidence>
<evidence type="ECO:0000313" key="3">
    <source>
        <dbReference type="Proteomes" id="UP000070700"/>
    </source>
</evidence>
<feature type="compositionally biased region" description="Acidic residues" evidence="1">
    <location>
        <begin position="83"/>
        <end position="95"/>
    </location>
</feature>
<reference evidence="2 3" key="1">
    <citation type="submission" date="2015-10" db="EMBL/GenBank/DDBJ databases">
        <title>Full genome of DAOMC 229536 Phialocephala scopiformis, a fungal endophyte of spruce producing the potent anti-insectan compound rugulosin.</title>
        <authorList>
            <consortium name="DOE Joint Genome Institute"/>
            <person name="Walker A.K."/>
            <person name="Frasz S.L."/>
            <person name="Seifert K.A."/>
            <person name="Miller J.D."/>
            <person name="Mondo S.J."/>
            <person name="Labutti K."/>
            <person name="Lipzen A."/>
            <person name="Dockter R."/>
            <person name="Kennedy M."/>
            <person name="Grigoriev I.V."/>
            <person name="Spatafora J.W."/>
        </authorList>
    </citation>
    <scope>NUCLEOTIDE SEQUENCE [LARGE SCALE GENOMIC DNA]</scope>
    <source>
        <strain evidence="2 3">CBS 120377</strain>
    </source>
</reference>
<name>A0A132B390_MOLSC</name>
<organism evidence="2 3">
    <name type="scientific">Mollisia scopiformis</name>
    <name type="common">Conifer needle endophyte fungus</name>
    <name type="synonym">Phialocephala scopiformis</name>
    <dbReference type="NCBI Taxonomy" id="149040"/>
    <lineage>
        <taxon>Eukaryota</taxon>
        <taxon>Fungi</taxon>
        <taxon>Dikarya</taxon>
        <taxon>Ascomycota</taxon>
        <taxon>Pezizomycotina</taxon>
        <taxon>Leotiomycetes</taxon>
        <taxon>Helotiales</taxon>
        <taxon>Mollisiaceae</taxon>
        <taxon>Mollisia</taxon>
    </lineage>
</organism>
<feature type="compositionally biased region" description="Basic and acidic residues" evidence="1">
    <location>
        <begin position="112"/>
        <end position="121"/>
    </location>
</feature>
<dbReference type="KEGG" id="psco:LY89DRAFT_692509"/>
<dbReference type="InParanoid" id="A0A132B390"/>
<proteinExistence type="predicted"/>
<gene>
    <name evidence="2" type="ORF">LY89DRAFT_692509</name>
</gene>
<accession>A0A132B390</accession>
<dbReference type="Proteomes" id="UP000070700">
    <property type="component" value="Unassembled WGS sequence"/>
</dbReference>
<feature type="region of interest" description="Disordered" evidence="1">
    <location>
        <begin position="55"/>
        <end position="131"/>
    </location>
</feature>
<dbReference type="RefSeq" id="XP_018060739.1">
    <property type="nucleotide sequence ID" value="XM_018216554.1"/>
</dbReference>
<evidence type="ECO:0000256" key="1">
    <source>
        <dbReference type="SAM" id="MobiDB-lite"/>
    </source>
</evidence>
<keyword evidence="3" id="KW-1185">Reference proteome</keyword>